<dbReference type="InterPro" id="IPR032282">
    <property type="entry name" value="HAGH_C"/>
</dbReference>
<proteinExistence type="predicted"/>
<keyword evidence="4" id="KW-0378">Hydrolase</keyword>
<keyword evidence="9" id="KW-1185">Reference proteome</keyword>
<dbReference type="InterPro" id="IPR036866">
    <property type="entry name" value="RibonucZ/Hydroxyglut_hydro"/>
</dbReference>
<protein>
    <recommendedName>
        <fullName evidence="2">hydroxyacylglutathione hydrolase</fullName>
        <ecNumber evidence="2">3.1.2.6</ecNumber>
    </recommendedName>
    <alternativeName>
        <fullName evidence="6">Glyoxalase II</fullName>
    </alternativeName>
</protein>
<dbReference type="EC" id="3.1.2.6" evidence="2"/>
<dbReference type="Pfam" id="PF16123">
    <property type="entry name" value="HAGH_C"/>
    <property type="match status" value="1"/>
</dbReference>
<comment type="caution">
    <text evidence="8">The sequence shown here is derived from an EMBL/GenBank/DDBJ whole genome shotgun (WGS) entry which is preliminary data.</text>
</comment>
<evidence type="ECO:0000256" key="3">
    <source>
        <dbReference type="ARBA" id="ARBA00022723"/>
    </source>
</evidence>
<dbReference type="SUPFAM" id="SSF56281">
    <property type="entry name" value="Metallo-hydrolase/oxidoreductase"/>
    <property type="match status" value="1"/>
</dbReference>
<dbReference type="PANTHER" id="PTHR43705:SF1">
    <property type="entry name" value="HYDROXYACYLGLUTATHIONE HYDROLASE GLOB"/>
    <property type="match status" value="1"/>
</dbReference>
<dbReference type="Proteomes" id="UP001273505">
    <property type="component" value="Unassembled WGS sequence"/>
</dbReference>
<gene>
    <name evidence="8" type="ORF">SCD92_15970</name>
</gene>
<dbReference type="RefSeq" id="WP_302721007.1">
    <property type="nucleotide sequence ID" value="NZ_JAULRU010000220.1"/>
</dbReference>
<sequence>MLGIQRFFLNNPLRNYNYVIRNPQGAALIIDPTQADLTIHYVERQGLTPDAIWITHEDQDHIGGAVEVSAYFNVPIFAPKAFSHLLKGAAGFSESDILSFAGARFTTKHLPGHTPHHHVFYCRAQKLLISGDMLFNYGIGKVRHAQHENMYKSIRWLAGLPDDTTFLTAHDYDLIGLRFALSLQPDNEELNTKLSQLEPLKPEQRPLSTIGEQRKLCPYFQLDNAAIIRALQKKGMPVDTPFAVFKSIRLLRDEF</sequence>
<accession>A0ABU4S130</accession>
<name>A0ABU4S130_9GAMM</name>
<dbReference type="PANTHER" id="PTHR43705">
    <property type="entry name" value="HYDROXYACYLGLUTATHIONE HYDROLASE"/>
    <property type="match status" value="1"/>
</dbReference>
<evidence type="ECO:0000313" key="9">
    <source>
        <dbReference type="Proteomes" id="UP001273505"/>
    </source>
</evidence>
<evidence type="ECO:0000256" key="1">
    <source>
        <dbReference type="ARBA" id="ARBA00004963"/>
    </source>
</evidence>
<evidence type="ECO:0000256" key="2">
    <source>
        <dbReference type="ARBA" id="ARBA00011917"/>
    </source>
</evidence>
<reference evidence="8 9" key="1">
    <citation type="submission" date="2023-11" db="EMBL/GenBank/DDBJ databases">
        <title>Gilvimarinus fulvus sp. nov., isolated from the surface of Kelp.</title>
        <authorList>
            <person name="Sun Y.Y."/>
            <person name="Gong Y."/>
            <person name="Du Z.J."/>
        </authorList>
    </citation>
    <scope>NUCLEOTIDE SEQUENCE [LARGE SCALE GENOMIC DNA]</scope>
    <source>
        <strain evidence="8 9">SDUM040013</strain>
    </source>
</reference>
<comment type="pathway">
    <text evidence="1">Secondary metabolite metabolism; methylglyoxal degradation; (R)-lactate from methylglyoxal: step 2/2.</text>
</comment>
<organism evidence="8 9">
    <name type="scientific">Gilvimarinus gilvus</name>
    <dbReference type="NCBI Taxonomy" id="3058038"/>
    <lineage>
        <taxon>Bacteria</taxon>
        <taxon>Pseudomonadati</taxon>
        <taxon>Pseudomonadota</taxon>
        <taxon>Gammaproteobacteria</taxon>
        <taxon>Cellvibrionales</taxon>
        <taxon>Cellvibrionaceae</taxon>
        <taxon>Gilvimarinus</taxon>
    </lineage>
</organism>
<dbReference type="Pfam" id="PF00753">
    <property type="entry name" value="Lactamase_B"/>
    <property type="match status" value="1"/>
</dbReference>
<dbReference type="EMBL" id="JAXAFO010000033">
    <property type="protein sequence ID" value="MDX6850872.1"/>
    <property type="molecule type" value="Genomic_DNA"/>
</dbReference>
<dbReference type="Gene3D" id="3.60.15.10">
    <property type="entry name" value="Ribonuclease Z/Hydroxyacylglutathione hydrolase-like"/>
    <property type="match status" value="1"/>
</dbReference>
<dbReference type="SMART" id="SM00849">
    <property type="entry name" value="Lactamase_B"/>
    <property type="match status" value="1"/>
</dbReference>
<dbReference type="InterPro" id="IPR001279">
    <property type="entry name" value="Metallo-B-lactamas"/>
</dbReference>
<evidence type="ECO:0000259" key="7">
    <source>
        <dbReference type="SMART" id="SM00849"/>
    </source>
</evidence>
<keyword evidence="5" id="KW-0862">Zinc</keyword>
<evidence type="ECO:0000256" key="5">
    <source>
        <dbReference type="ARBA" id="ARBA00022833"/>
    </source>
</evidence>
<evidence type="ECO:0000313" key="8">
    <source>
        <dbReference type="EMBL" id="MDX6850872.1"/>
    </source>
</evidence>
<keyword evidence="3" id="KW-0479">Metal-binding</keyword>
<evidence type="ECO:0000256" key="4">
    <source>
        <dbReference type="ARBA" id="ARBA00022801"/>
    </source>
</evidence>
<feature type="domain" description="Metallo-beta-lactamase" evidence="7">
    <location>
        <begin position="14"/>
        <end position="170"/>
    </location>
</feature>
<dbReference type="InterPro" id="IPR050110">
    <property type="entry name" value="Glyoxalase_II_hydrolase"/>
</dbReference>
<evidence type="ECO:0000256" key="6">
    <source>
        <dbReference type="ARBA" id="ARBA00031044"/>
    </source>
</evidence>